<proteinExistence type="predicted"/>
<dbReference type="STRING" id="375760.SAMN04488073_1992"/>
<reference evidence="3" key="1">
    <citation type="submission" date="2016-10" db="EMBL/GenBank/DDBJ databases">
        <authorList>
            <person name="Varghese N."/>
            <person name="Submissions S."/>
        </authorList>
    </citation>
    <scope>NUCLEOTIDE SEQUENCE [LARGE SCALE GENOMIC DNA]</scope>
    <source>
        <strain evidence="3">CGMCC 1.6294</strain>
    </source>
</reference>
<dbReference type="Pfam" id="PF08379">
    <property type="entry name" value="Bact_transglu_N"/>
    <property type="match status" value="1"/>
</dbReference>
<dbReference type="InterPro" id="IPR038765">
    <property type="entry name" value="Papain-like_cys_pep_sf"/>
</dbReference>
<dbReference type="InterPro" id="IPR013589">
    <property type="entry name" value="Bac_transglu_N"/>
</dbReference>
<dbReference type="Proteomes" id="UP000199290">
    <property type="component" value="Unassembled WGS sequence"/>
</dbReference>
<gene>
    <name evidence="2" type="ORF">SAMN04488073_1992</name>
</gene>
<keyword evidence="2" id="KW-0378">Hydrolase</keyword>
<evidence type="ECO:0000259" key="1">
    <source>
        <dbReference type="SMART" id="SM00460"/>
    </source>
</evidence>
<dbReference type="PANTHER" id="PTHR33490:SF7">
    <property type="entry name" value="BLR2979 PROTEIN"/>
    <property type="match status" value="1"/>
</dbReference>
<dbReference type="GO" id="GO:0006508">
    <property type="term" value="P:proteolysis"/>
    <property type="evidence" value="ECO:0007669"/>
    <property type="project" value="UniProtKB-KW"/>
</dbReference>
<dbReference type="EMBL" id="FOYV01000001">
    <property type="protein sequence ID" value="SFR48210.1"/>
    <property type="molecule type" value="Genomic_DNA"/>
</dbReference>
<dbReference type="RefSeq" id="WP_091989009.1">
    <property type="nucleotide sequence ID" value="NZ_FOYV01000001.1"/>
</dbReference>
<keyword evidence="2" id="KW-0645">Protease</keyword>
<organism evidence="2 3">
    <name type="scientific">Marinobacter gudaonensis</name>
    <dbReference type="NCBI Taxonomy" id="375760"/>
    <lineage>
        <taxon>Bacteria</taxon>
        <taxon>Pseudomonadati</taxon>
        <taxon>Pseudomonadota</taxon>
        <taxon>Gammaproteobacteria</taxon>
        <taxon>Pseudomonadales</taxon>
        <taxon>Marinobacteraceae</taxon>
        <taxon>Marinobacter</taxon>
    </lineage>
</organism>
<evidence type="ECO:0000313" key="3">
    <source>
        <dbReference type="Proteomes" id="UP000199290"/>
    </source>
</evidence>
<protein>
    <submittedName>
        <fullName evidence="2">Transglutaminase-like enzyme, putative cysteine protease</fullName>
    </submittedName>
</protein>
<feature type="domain" description="Transglutaminase-like" evidence="1">
    <location>
        <begin position="184"/>
        <end position="254"/>
    </location>
</feature>
<dbReference type="SMART" id="SM00460">
    <property type="entry name" value="TGc"/>
    <property type="match status" value="1"/>
</dbReference>
<dbReference type="GO" id="GO:0008233">
    <property type="term" value="F:peptidase activity"/>
    <property type="evidence" value="ECO:0007669"/>
    <property type="project" value="UniProtKB-KW"/>
</dbReference>
<dbReference type="OrthoDB" id="5438043at2"/>
<keyword evidence="3" id="KW-1185">Reference proteome</keyword>
<sequence>MTFVRYHVRHETLYRYDQVVGESHHLLRLTPRPLPWQRNLEHHLAIDPDPSVRRSFLDSFGNRITAIHFTEEHEYLEIISEFWVELRAHPKPAGEALNVTWEAVRDALRYRADRPFTPEFLEAAAFRFVSPNVPIDSQYAAYASAAFRPDRPLVEAADDLMRMIHRDFSFDPTATETSTPVEQAFNARRGVCQDFSQIMIACLRSVGLAARYISGYILTHPPAGKERLVGADATHAWVALFVPGFGWLELDPTNAVRPDLEHITLGWGRDFSDVTPLRGVLLGGGEHEPEIAVTVVPEAEFGSLYTEGDTFLEELSS</sequence>
<dbReference type="Pfam" id="PF01841">
    <property type="entry name" value="Transglut_core"/>
    <property type="match status" value="1"/>
</dbReference>
<accession>A0A1I6H192</accession>
<dbReference type="InterPro" id="IPR002931">
    <property type="entry name" value="Transglutaminase-like"/>
</dbReference>
<dbReference type="AlphaFoldDB" id="A0A1I6H192"/>
<dbReference type="PANTHER" id="PTHR33490">
    <property type="entry name" value="BLR5614 PROTEIN-RELATED"/>
    <property type="match status" value="1"/>
</dbReference>
<dbReference type="SUPFAM" id="SSF54001">
    <property type="entry name" value="Cysteine proteinases"/>
    <property type="match status" value="1"/>
</dbReference>
<dbReference type="Gene3D" id="3.10.620.30">
    <property type="match status" value="1"/>
</dbReference>
<evidence type="ECO:0000313" key="2">
    <source>
        <dbReference type="EMBL" id="SFR48210.1"/>
    </source>
</evidence>
<name>A0A1I6H192_9GAMM</name>